<name>A0A2M9CMB2_9MICO</name>
<dbReference type="InterPro" id="IPR010310">
    <property type="entry name" value="T7SS_ESAT-6-like"/>
</dbReference>
<dbReference type="SUPFAM" id="SSF140453">
    <property type="entry name" value="EsxAB dimer-like"/>
    <property type="match status" value="1"/>
</dbReference>
<reference evidence="2 3" key="1">
    <citation type="submission" date="2017-11" db="EMBL/GenBank/DDBJ databases">
        <title>Genomic Encyclopedia of Archaeal and Bacterial Type Strains, Phase II (KMG-II): From Individual Species to Whole Genera.</title>
        <authorList>
            <person name="Goeker M."/>
        </authorList>
    </citation>
    <scope>NUCLEOTIDE SEQUENCE [LARGE SCALE GENOMIC DNA]</scope>
    <source>
        <strain evidence="2 3">DSM 27393</strain>
    </source>
</reference>
<dbReference type="InterPro" id="IPR036689">
    <property type="entry name" value="ESAT-6-like_sf"/>
</dbReference>
<evidence type="ECO:0000256" key="1">
    <source>
        <dbReference type="RuleBase" id="RU362001"/>
    </source>
</evidence>
<dbReference type="AlphaFoldDB" id="A0A2M9CMB2"/>
<keyword evidence="3" id="KW-1185">Reference proteome</keyword>
<sequence>MTRYHVDADAVLSVTAAVRGSISRIQSEVSGLHGQLTNLQGSWGGQAATAFQSVITDWRATQLRVEESLAQITTALGQAGQQYADIESANARLFGR</sequence>
<gene>
    <name evidence="2" type="ORF">CLV46_2593</name>
</gene>
<dbReference type="Pfam" id="PF06013">
    <property type="entry name" value="WXG100"/>
    <property type="match status" value="1"/>
</dbReference>
<dbReference type="Gene3D" id="1.10.287.1060">
    <property type="entry name" value="ESAT-6-like"/>
    <property type="match status" value="1"/>
</dbReference>
<organism evidence="2 3">
    <name type="scientific">Diaminobutyricimonas aerilata</name>
    <dbReference type="NCBI Taxonomy" id="1162967"/>
    <lineage>
        <taxon>Bacteria</taxon>
        <taxon>Bacillati</taxon>
        <taxon>Actinomycetota</taxon>
        <taxon>Actinomycetes</taxon>
        <taxon>Micrococcales</taxon>
        <taxon>Microbacteriaceae</taxon>
        <taxon>Diaminobutyricimonas</taxon>
    </lineage>
</organism>
<evidence type="ECO:0000313" key="2">
    <source>
        <dbReference type="EMBL" id="PJJ73013.1"/>
    </source>
</evidence>
<dbReference type="RefSeq" id="WP_100365147.1">
    <property type="nucleotide sequence ID" value="NZ_PGFF01000001.1"/>
</dbReference>
<proteinExistence type="inferred from homology"/>
<dbReference type="OrthoDB" id="4231069at2"/>
<dbReference type="EMBL" id="PGFF01000001">
    <property type="protein sequence ID" value="PJJ73013.1"/>
    <property type="molecule type" value="Genomic_DNA"/>
</dbReference>
<comment type="caution">
    <text evidence="2">The sequence shown here is derived from an EMBL/GenBank/DDBJ whole genome shotgun (WGS) entry which is preliminary data.</text>
</comment>
<dbReference type="Proteomes" id="UP000228758">
    <property type="component" value="Unassembled WGS sequence"/>
</dbReference>
<dbReference type="NCBIfam" id="TIGR03930">
    <property type="entry name" value="WXG100_ESAT6"/>
    <property type="match status" value="1"/>
</dbReference>
<protein>
    <recommendedName>
        <fullName evidence="1">ESAT-6-like protein</fullName>
    </recommendedName>
</protein>
<accession>A0A2M9CMB2</accession>
<comment type="similarity">
    <text evidence="1">Belongs to the WXG100 family.</text>
</comment>
<evidence type="ECO:0000313" key="3">
    <source>
        <dbReference type="Proteomes" id="UP000228758"/>
    </source>
</evidence>